<proteinExistence type="evidence at transcript level"/>
<reference evidence="1" key="1">
    <citation type="journal article" date="2014" name="PLoS Negl. Trop. Dis.">
        <title>An updated insight into the Sialotranscriptome of Triatoma infestans: developmental stage and geographic variations.</title>
        <authorList>
            <person name="Schwarz A."/>
            <person name="Medrano-Mercado N."/>
            <person name="Schaub G.A."/>
            <person name="Struchiner C.J."/>
            <person name="Bargues M.D."/>
            <person name="Levy M.Z."/>
            <person name="Ribeiro J.M."/>
        </authorList>
    </citation>
    <scope>NUCLEOTIDE SEQUENCE</scope>
    <source>
        <strain evidence="1">Chile</strain>
        <tissue evidence="1">Salivary glands</tissue>
    </source>
</reference>
<dbReference type="PANTHER" id="PTHR16231">
    <property type="entry name" value="COMM DOMAIN-CONTAINING PROTEIN 4-8 FAMILY MEMBER"/>
    <property type="match status" value="1"/>
</dbReference>
<dbReference type="Pfam" id="PF21672">
    <property type="entry name" value="COMM_HN"/>
    <property type="match status" value="1"/>
</dbReference>
<dbReference type="EMBL" id="GBBI01004475">
    <property type="protein sequence ID" value="JAC14237.1"/>
    <property type="molecule type" value="mRNA"/>
</dbReference>
<sequence length="188" mass="20815">MKFRFCGGGDCPDWLLMQINMLSAMSIEHFQELSEAVVQSLLGTELDYGRMRDIAKEAGLDMSEIKACLSGLNFTLKSGTRYGVAADELGAELEQLGLKSRHAARLTAIYSERREALATAAAAGLLRIAVPQKMNATSTNQGILLHLQTKDYGGRLRQVEFTMTKEQAVLMVNELKTVQKKMEKLMPE</sequence>
<dbReference type="InterPro" id="IPR047155">
    <property type="entry name" value="COMMD4/6/7/8"/>
</dbReference>
<accession>A0A023EYM8</accession>
<dbReference type="PANTHER" id="PTHR16231:SF4">
    <property type="entry name" value="COMM DOMAIN-CONTAINING PROTEIN 4"/>
    <property type="match status" value="1"/>
</dbReference>
<organism evidence="1">
    <name type="scientific">Triatoma infestans</name>
    <name type="common">Assassin bug</name>
    <dbReference type="NCBI Taxonomy" id="30076"/>
    <lineage>
        <taxon>Eukaryota</taxon>
        <taxon>Metazoa</taxon>
        <taxon>Ecdysozoa</taxon>
        <taxon>Arthropoda</taxon>
        <taxon>Hexapoda</taxon>
        <taxon>Insecta</taxon>
        <taxon>Pterygota</taxon>
        <taxon>Neoptera</taxon>
        <taxon>Paraneoptera</taxon>
        <taxon>Hemiptera</taxon>
        <taxon>Heteroptera</taxon>
        <taxon>Panheteroptera</taxon>
        <taxon>Cimicomorpha</taxon>
        <taxon>Reduviidae</taxon>
        <taxon>Triatominae</taxon>
        <taxon>Triatoma</taxon>
    </lineage>
</organism>
<name>A0A023EYM8_TRIIF</name>
<protein>
    <submittedName>
        <fullName evidence="1">Putative comm domain-containing protein 4</fullName>
    </submittedName>
</protein>
<evidence type="ECO:0000313" key="1">
    <source>
        <dbReference type="EMBL" id="JAC14237.1"/>
    </source>
</evidence>
<dbReference type="AlphaFoldDB" id="A0A023EYM8"/>